<evidence type="ECO:0000256" key="7">
    <source>
        <dbReference type="ARBA" id="ARBA00022989"/>
    </source>
</evidence>
<evidence type="ECO:0000256" key="8">
    <source>
        <dbReference type="ARBA" id="ARBA00023136"/>
    </source>
</evidence>
<gene>
    <name evidence="14" type="primary">SNMP2</name>
</gene>
<keyword evidence="11" id="KW-0325">Glycoprotein</keyword>
<keyword evidence="3" id="KW-1003">Cell membrane</keyword>
<sequence length="515" mass="58403">MVRKTFCSIKVLLITTLALLVVLVGVLVLSFVGVPKIIDSQVKSSVQLEKGTEQWDRFVELPFPLHFKVWLFNVTNPEEIQKSAKPILNEVGPYYYDETVIKDIMLYNPSDDTVTYKRKLSFAFNKEESGTLTEDDELVLLNPVMLSMTQLTTVLERMALGGCLDRIFPDRYNNLFIKVKVGMMLFEGYEFAVKHDDLGVACGIIRNKVIQKTANIRNIEKVYKDGELYSLRFSFFHYKESPDGVYSVSRGVDDISMLGHIRRWNEAIQLPFWGRSISFNNDTCNTVRGTDSTIYPPSITENSELDIFNTDICRVIKITYAGQDTYKGVDGFIFTINENTLRNETEFAENDCFCVQQTLNELGESSCYLDGLIDLKSCVGAPILLSFPHFLYADDHYREAVEGVDEPDESIHKLYLLVEPNTGTPLEGKKRAQLNAVLRPANFLSFSEDLPQVVIPMFWVDEGVSLPQKYVDELNDMYFNRLQIAAGVKYGVIAVTLAAVVTSTGFLVRKKFFTG</sequence>
<evidence type="ECO:0000256" key="11">
    <source>
        <dbReference type="ARBA" id="ARBA00023180"/>
    </source>
</evidence>
<feature type="transmembrane region" description="Helical" evidence="13">
    <location>
        <begin position="12"/>
        <end position="34"/>
    </location>
</feature>
<dbReference type="GO" id="GO:0005886">
    <property type="term" value="C:plasma membrane"/>
    <property type="evidence" value="ECO:0007669"/>
    <property type="project" value="UniProtKB-SubCell"/>
</dbReference>
<name>V5I8K2_ANOGL</name>
<comment type="subcellular location">
    <subcellularLocation>
        <location evidence="1">Cell membrane</location>
    </subcellularLocation>
</comment>
<dbReference type="PANTHER" id="PTHR11923">
    <property type="entry name" value="SCAVENGER RECEPTOR CLASS B TYPE-1 SR-B1"/>
    <property type="match status" value="1"/>
</dbReference>
<keyword evidence="8 13" id="KW-0472">Membrane</keyword>
<keyword evidence="7 13" id="KW-1133">Transmembrane helix</keyword>
<evidence type="ECO:0000256" key="3">
    <source>
        <dbReference type="ARBA" id="ARBA00022475"/>
    </source>
</evidence>
<keyword evidence="6" id="KW-0552">Olfaction</keyword>
<comment type="similarity">
    <text evidence="2">Belongs to the CD36 family.</text>
</comment>
<dbReference type="GO" id="GO:0005737">
    <property type="term" value="C:cytoplasm"/>
    <property type="evidence" value="ECO:0007669"/>
    <property type="project" value="TreeGrafter"/>
</dbReference>
<evidence type="ECO:0000256" key="9">
    <source>
        <dbReference type="ARBA" id="ARBA00023157"/>
    </source>
</evidence>
<dbReference type="GO" id="GO:0007608">
    <property type="term" value="P:sensory perception of smell"/>
    <property type="evidence" value="ECO:0007669"/>
    <property type="project" value="UniProtKB-KW"/>
</dbReference>
<dbReference type="AlphaFoldDB" id="V5I8K2"/>
<keyword evidence="9" id="KW-1015">Disulfide bond</keyword>
<evidence type="ECO:0000256" key="6">
    <source>
        <dbReference type="ARBA" id="ARBA00022725"/>
    </source>
</evidence>
<evidence type="ECO:0000256" key="13">
    <source>
        <dbReference type="SAM" id="Phobius"/>
    </source>
</evidence>
<dbReference type="GO" id="GO:0005044">
    <property type="term" value="F:scavenger receptor activity"/>
    <property type="evidence" value="ECO:0007669"/>
    <property type="project" value="TreeGrafter"/>
</dbReference>
<dbReference type="PRINTS" id="PR01609">
    <property type="entry name" value="CD36FAMILY"/>
</dbReference>
<keyword evidence="5 13" id="KW-0812">Transmembrane</keyword>
<dbReference type="PANTHER" id="PTHR11923:SF109">
    <property type="entry name" value="SENSORY NEURON MEMBRANE PROTEIN 2"/>
    <property type="match status" value="1"/>
</dbReference>
<evidence type="ECO:0000256" key="12">
    <source>
        <dbReference type="ARBA" id="ARBA00040645"/>
    </source>
</evidence>
<evidence type="ECO:0000313" key="14">
    <source>
        <dbReference type="EMBL" id="JAB63926.1"/>
    </source>
</evidence>
<feature type="transmembrane region" description="Helical" evidence="13">
    <location>
        <begin position="490"/>
        <end position="508"/>
    </location>
</feature>
<evidence type="ECO:0000256" key="5">
    <source>
        <dbReference type="ARBA" id="ARBA00022692"/>
    </source>
</evidence>
<evidence type="ECO:0000256" key="1">
    <source>
        <dbReference type="ARBA" id="ARBA00004236"/>
    </source>
</evidence>
<reference evidence="14" key="1">
    <citation type="submission" date="2013-07" db="EMBL/GenBank/DDBJ databases">
        <title>Midgut Transcriptome Profiling of Anoplphora glabripennis, a Lignocellulose Degrading, Wood-Boring Cerambycid.</title>
        <authorList>
            <person name="Scully E.D."/>
            <person name="Hoover K."/>
            <person name="Carlson J.E."/>
            <person name="Tien M."/>
            <person name="Geib S.M."/>
        </authorList>
    </citation>
    <scope>NUCLEOTIDE SEQUENCE</scope>
</reference>
<organism evidence="14">
    <name type="scientific">Anoplophora glabripennis</name>
    <name type="common">Asian longhorn beetle</name>
    <name type="synonym">Anoplophora nobilis</name>
    <dbReference type="NCBI Taxonomy" id="217634"/>
    <lineage>
        <taxon>Eukaryota</taxon>
        <taxon>Metazoa</taxon>
        <taxon>Ecdysozoa</taxon>
        <taxon>Arthropoda</taxon>
        <taxon>Hexapoda</taxon>
        <taxon>Insecta</taxon>
        <taxon>Pterygota</taxon>
        <taxon>Neoptera</taxon>
        <taxon>Endopterygota</taxon>
        <taxon>Coleoptera</taxon>
        <taxon>Polyphaga</taxon>
        <taxon>Cucujiformia</taxon>
        <taxon>Chrysomeloidea</taxon>
        <taxon>Cerambycidae</taxon>
        <taxon>Lamiinae</taxon>
        <taxon>Lamiini</taxon>
        <taxon>Anoplophora</taxon>
    </lineage>
</organism>
<accession>V5I8K2</accession>
<evidence type="ECO:0000256" key="4">
    <source>
        <dbReference type="ARBA" id="ARBA00022606"/>
    </source>
</evidence>
<evidence type="ECO:0000256" key="10">
    <source>
        <dbReference type="ARBA" id="ARBA00023170"/>
    </source>
</evidence>
<protein>
    <recommendedName>
        <fullName evidence="12">Sensory neuron membrane protein 2</fullName>
    </recommendedName>
</protein>
<dbReference type="EMBL" id="GALX01004540">
    <property type="protein sequence ID" value="JAB63926.1"/>
    <property type="molecule type" value="Transcribed_RNA"/>
</dbReference>
<keyword evidence="4" id="KW-0716">Sensory transduction</keyword>
<proteinExistence type="inferred from homology"/>
<keyword evidence="10" id="KW-0675">Receptor</keyword>
<dbReference type="InterPro" id="IPR002159">
    <property type="entry name" value="CD36_fam"/>
</dbReference>
<evidence type="ECO:0000256" key="2">
    <source>
        <dbReference type="ARBA" id="ARBA00010532"/>
    </source>
</evidence>
<dbReference type="Pfam" id="PF01130">
    <property type="entry name" value="CD36"/>
    <property type="match status" value="1"/>
</dbReference>